<protein>
    <recommendedName>
        <fullName evidence="1">RNase H type-1 domain-containing protein</fullName>
    </recommendedName>
</protein>
<evidence type="ECO:0000313" key="2">
    <source>
        <dbReference type="EMBL" id="CAH9137916.1"/>
    </source>
</evidence>
<dbReference type="PANTHER" id="PTHR47074">
    <property type="entry name" value="BNAC02G40300D PROTEIN"/>
    <property type="match status" value="1"/>
</dbReference>
<name>A0AAV0FR27_9ASTE</name>
<dbReference type="GO" id="GO:0004523">
    <property type="term" value="F:RNA-DNA hybrid ribonuclease activity"/>
    <property type="evidence" value="ECO:0007669"/>
    <property type="project" value="InterPro"/>
</dbReference>
<evidence type="ECO:0000313" key="3">
    <source>
        <dbReference type="Proteomes" id="UP001152523"/>
    </source>
</evidence>
<dbReference type="GO" id="GO:0003676">
    <property type="term" value="F:nucleic acid binding"/>
    <property type="evidence" value="ECO:0007669"/>
    <property type="project" value="InterPro"/>
</dbReference>
<dbReference type="InterPro" id="IPR002156">
    <property type="entry name" value="RNaseH_domain"/>
</dbReference>
<dbReference type="Pfam" id="PF13456">
    <property type="entry name" value="RVT_3"/>
    <property type="match status" value="1"/>
</dbReference>
<sequence>MVMLKAQFFVDGWGLAQQQGREQYIKVAAAANSLKRSLPGRLKLNVDAAVKEDGIGLGWLLRNKAGVFIEGASKLWFGRLSPWEAELVGIREALSWVKENGWDFIEVESDASKAISEIQGGSSISLVGIIAGDIRGLCYCFTEISFSQVRRSANRAAHVLAQASCSMSGCIFWNEFPYVFLTYVLNIDSINES</sequence>
<dbReference type="InterPro" id="IPR036397">
    <property type="entry name" value="RNaseH_sf"/>
</dbReference>
<dbReference type="AlphaFoldDB" id="A0AAV0FR27"/>
<accession>A0AAV0FR27</accession>
<evidence type="ECO:0000259" key="1">
    <source>
        <dbReference type="Pfam" id="PF13456"/>
    </source>
</evidence>
<gene>
    <name evidence="2" type="ORF">CEPIT_LOCUS36405</name>
</gene>
<keyword evidence="3" id="KW-1185">Reference proteome</keyword>
<dbReference type="CDD" id="cd06222">
    <property type="entry name" value="RNase_H_like"/>
    <property type="match status" value="1"/>
</dbReference>
<dbReference type="InterPro" id="IPR044730">
    <property type="entry name" value="RNase_H-like_dom_plant"/>
</dbReference>
<dbReference type="InterPro" id="IPR012337">
    <property type="entry name" value="RNaseH-like_sf"/>
</dbReference>
<dbReference type="EMBL" id="CAMAPF010001002">
    <property type="protein sequence ID" value="CAH9137916.1"/>
    <property type="molecule type" value="Genomic_DNA"/>
</dbReference>
<proteinExistence type="predicted"/>
<dbReference type="InterPro" id="IPR052929">
    <property type="entry name" value="RNase_H-like_EbsB-rel"/>
</dbReference>
<dbReference type="PANTHER" id="PTHR47074:SF11">
    <property type="entry name" value="REVERSE TRANSCRIPTASE-LIKE PROTEIN"/>
    <property type="match status" value="1"/>
</dbReference>
<feature type="domain" description="RNase H type-1" evidence="1">
    <location>
        <begin position="45"/>
        <end position="163"/>
    </location>
</feature>
<reference evidence="2" key="1">
    <citation type="submission" date="2022-07" db="EMBL/GenBank/DDBJ databases">
        <authorList>
            <person name="Macas J."/>
            <person name="Novak P."/>
            <person name="Neumann P."/>
        </authorList>
    </citation>
    <scope>NUCLEOTIDE SEQUENCE</scope>
</reference>
<dbReference type="Proteomes" id="UP001152523">
    <property type="component" value="Unassembled WGS sequence"/>
</dbReference>
<dbReference type="SUPFAM" id="SSF53098">
    <property type="entry name" value="Ribonuclease H-like"/>
    <property type="match status" value="1"/>
</dbReference>
<organism evidence="2 3">
    <name type="scientific">Cuscuta epithymum</name>
    <dbReference type="NCBI Taxonomy" id="186058"/>
    <lineage>
        <taxon>Eukaryota</taxon>
        <taxon>Viridiplantae</taxon>
        <taxon>Streptophyta</taxon>
        <taxon>Embryophyta</taxon>
        <taxon>Tracheophyta</taxon>
        <taxon>Spermatophyta</taxon>
        <taxon>Magnoliopsida</taxon>
        <taxon>eudicotyledons</taxon>
        <taxon>Gunneridae</taxon>
        <taxon>Pentapetalae</taxon>
        <taxon>asterids</taxon>
        <taxon>lamiids</taxon>
        <taxon>Solanales</taxon>
        <taxon>Convolvulaceae</taxon>
        <taxon>Cuscuteae</taxon>
        <taxon>Cuscuta</taxon>
        <taxon>Cuscuta subgen. Cuscuta</taxon>
    </lineage>
</organism>
<comment type="caution">
    <text evidence="2">The sequence shown here is derived from an EMBL/GenBank/DDBJ whole genome shotgun (WGS) entry which is preliminary data.</text>
</comment>
<dbReference type="Gene3D" id="3.30.420.10">
    <property type="entry name" value="Ribonuclease H-like superfamily/Ribonuclease H"/>
    <property type="match status" value="1"/>
</dbReference>